<dbReference type="AlphaFoldDB" id="A0A2H0DY25"/>
<evidence type="ECO:0000256" key="5">
    <source>
        <dbReference type="ARBA" id="ARBA00023002"/>
    </source>
</evidence>
<evidence type="ECO:0000256" key="2">
    <source>
        <dbReference type="ARBA" id="ARBA00022628"/>
    </source>
</evidence>
<dbReference type="Gene3D" id="3.90.1390.10">
    <property type="entry name" value="b-12 dependent (class ii) ribonucleotide reductase, chain A, domain 3"/>
    <property type="match status" value="1"/>
</dbReference>
<dbReference type="Pfam" id="PF17975">
    <property type="entry name" value="RNR_Alpha"/>
    <property type="match status" value="1"/>
</dbReference>
<dbReference type="InterPro" id="IPR050862">
    <property type="entry name" value="RdRp_reductase_class-2"/>
</dbReference>
<dbReference type="Pfam" id="PF03477">
    <property type="entry name" value="ATP-cone"/>
    <property type="match status" value="1"/>
</dbReference>
<evidence type="ECO:0000256" key="7">
    <source>
        <dbReference type="PROSITE-ProRule" id="PRU00492"/>
    </source>
</evidence>
<evidence type="ECO:0000313" key="9">
    <source>
        <dbReference type="EMBL" id="PIP87067.1"/>
    </source>
</evidence>
<dbReference type="EMBL" id="PCTT01000027">
    <property type="protein sequence ID" value="PIP87067.1"/>
    <property type="molecule type" value="Genomic_DNA"/>
</dbReference>
<dbReference type="GO" id="GO:0004748">
    <property type="term" value="F:ribonucleoside-diphosphate reductase activity, thioredoxin disulfide as acceptor"/>
    <property type="evidence" value="ECO:0007669"/>
    <property type="project" value="TreeGrafter"/>
</dbReference>
<proteinExistence type="predicted"/>
<dbReference type="PROSITE" id="PS51161">
    <property type="entry name" value="ATP_CONE"/>
    <property type="match status" value="1"/>
</dbReference>
<dbReference type="Gene3D" id="3.20.70.20">
    <property type="match status" value="2"/>
</dbReference>
<name>A0A2H0DY25_9BACT</name>
<keyword evidence="6" id="KW-0170">Cobalt</keyword>
<keyword evidence="4 7" id="KW-0067">ATP-binding</keyword>
<evidence type="ECO:0000259" key="8">
    <source>
        <dbReference type="PROSITE" id="PS51161"/>
    </source>
</evidence>
<feature type="domain" description="ATP-cone" evidence="8">
    <location>
        <begin position="25"/>
        <end position="120"/>
    </location>
</feature>
<dbReference type="PANTHER" id="PTHR43371:SF1">
    <property type="entry name" value="RIBONUCLEOSIDE-DIPHOSPHATE REDUCTASE"/>
    <property type="match status" value="1"/>
</dbReference>
<accession>A0A2H0DY25</accession>
<keyword evidence="5" id="KW-0560">Oxidoreductase</keyword>
<gene>
    <name evidence="9" type="ORF">COW81_02145</name>
</gene>
<comment type="cofactor">
    <cofactor evidence="1">
        <name>adenosylcob(III)alamin</name>
        <dbReference type="ChEBI" id="CHEBI:18408"/>
    </cofactor>
</comment>
<dbReference type="InterPro" id="IPR005144">
    <property type="entry name" value="ATP-cone_dom"/>
</dbReference>
<keyword evidence="2" id="KW-0846">Cobalamin</keyword>
<sequence>MPKTAQKSPKNTKKGKKKIENSFVKRILKRDGSIVPFDLSKVTNATYKAMNAAEEGSIEEAELVANRVLSDLVRISKRFKNFVPSVEGIQDAVEKELILGNYVKAAKAFILYRNERAKVRGNELRVKPEVVQKIEEASKYFKTPYQEFIFYQFYSRWRDDLGRRETWIESIDRFMDFMKENLGNKFSAKEYDEVREGILKQEVCPSMRLLWSAGKACRATNVCAYNCAYIAPTRWKDLADIMYVSMCGAGCGYSVEPENVEQFPQIQKQTGEKAPTIVVEDSKEGWCDAFVGACEAWSSGKDVEIDYSKIRPAGDRLLTMGGRASGPAPLQELMKFTKKKMLTKQGRRLSTLDMHDIICQIGLIVVAGGVRRSALISLSALDDVDLRDAKKGAFWQTNGQRSMANNSAVYEAKPTATEFLEEWSALVSSGSGERGIYNRGGLEKQLPARRWENLKYEKQPGMNPCGEIYLKSRQFCNLTSIVIRPEDTEKSLKRKMRLATMLGTYQASLTDFKYISKDWKKNCDEEALLGVSLTGYFDNKIVRDDKVLESLRNEALIVNRKYAKKIGINVSTAVTCVKPHGNSGQLLGVGSGMHPWYAPYFIRRVRISVNDPLLKLAREQGVPIHPEVGYSTSNATTMVLEFPIKAPKGAVFKDQVSAIDFLNEWKRLKVHFTEHNPSATVYVGPDEWLAVANFVYENWDIVGGLSFLPRNEHVYQLAPYEEITKEEFERRSAELSKLDFSKLVIYELDDQTIGAKELACVGGACEI</sequence>
<evidence type="ECO:0000256" key="6">
    <source>
        <dbReference type="ARBA" id="ARBA00023285"/>
    </source>
</evidence>
<dbReference type="Proteomes" id="UP000231143">
    <property type="component" value="Unassembled WGS sequence"/>
</dbReference>
<dbReference type="GO" id="GO:0005524">
    <property type="term" value="F:ATP binding"/>
    <property type="evidence" value="ECO:0007669"/>
    <property type="project" value="UniProtKB-UniRule"/>
</dbReference>
<organism evidence="9 10">
    <name type="scientific">Candidatus Campbellbacteria bacterium CG22_combo_CG10-13_8_21_14_all_36_13</name>
    <dbReference type="NCBI Taxonomy" id="1974529"/>
    <lineage>
        <taxon>Bacteria</taxon>
        <taxon>Candidatus Campbelliibacteriota</taxon>
    </lineage>
</organism>
<evidence type="ECO:0000313" key="10">
    <source>
        <dbReference type="Proteomes" id="UP000231143"/>
    </source>
</evidence>
<dbReference type="PANTHER" id="PTHR43371">
    <property type="entry name" value="VITAMIN B12-DEPENDENT RIBONUCLEOTIDE REDUCTASE"/>
    <property type="match status" value="1"/>
</dbReference>
<dbReference type="SUPFAM" id="SSF51998">
    <property type="entry name" value="PFL-like glycyl radical enzymes"/>
    <property type="match status" value="1"/>
</dbReference>
<evidence type="ECO:0000256" key="1">
    <source>
        <dbReference type="ARBA" id="ARBA00001922"/>
    </source>
</evidence>
<dbReference type="InterPro" id="IPR040763">
    <property type="entry name" value="RNR_alpha_hel"/>
</dbReference>
<evidence type="ECO:0000256" key="4">
    <source>
        <dbReference type="ARBA" id="ARBA00022840"/>
    </source>
</evidence>
<comment type="caution">
    <text evidence="9">The sequence shown here is derived from an EMBL/GenBank/DDBJ whole genome shotgun (WGS) entry which is preliminary data.</text>
</comment>
<dbReference type="GO" id="GO:0031419">
    <property type="term" value="F:cobalamin binding"/>
    <property type="evidence" value="ECO:0007669"/>
    <property type="project" value="UniProtKB-KW"/>
</dbReference>
<reference evidence="9 10" key="1">
    <citation type="submission" date="2017-09" db="EMBL/GenBank/DDBJ databases">
        <title>Depth-based differentiation of microbial function through sediment-hosted aquifers and enrichment of novel symbionts in the deep terrestrial subsurface.</title>
        <authorList>
            <person name="Probst A.J."/>
            <person name="Ladd B."/>
            <person name="Jarett J.K."/>
            <person name="Geller-Mcgrath D.E."/>
            <person name="Sieber C.M."/>
            <person name="Emerson J.B."/>
            <person name="Anantharaman K."/>
            <person name="Thomas B.C."/>
            <person name="Malmstrom R."/>
            <person name="Stieglmeier M."/>
            <person name="Klingl A."/>
            <person name="Woyke T."/>
            <person name="Ryan C.M."/>
            <person name="Banfield J.F."/>
        </authorList>
    </citation>
    <scope>NUCLEOTIDE SEQUENCE [LARGE SCALE GENOMIC DNA]</scope>
    <source>
        <strain evidence="9">CG22_combo_CG10-13_8_21_14_all_36_13</strain>
    </source>
</reference>
<evidence type="ECO:0000256" key="3">
    <source>
        <dbReference type="ARBA" id="ARBA00022741"/>
    </source>
</evidence>
<protein>
    <submittedName>
        <fullName evidence="9">Ribonucleoside-triphosphate reductase</fullName>
    </submittedName>
</protein>
<keyword evidence="3 7" id="KW-0547">Nucleotide-binding</keyword>